<dbReference type="EMBL" id="JANCYU010000031">
    <property type="protein sequence ID" value="KAK4525561.1"/>
    <property type="molecule type" value="Genomic_DNA"/>
</dbReference>
<dbReference type="AlphaFoldDB" id="A0AAV9IED6"/>
<comment type="caution">
    <text evidence="1">The sequence shown here is derived from an EMBL/GenBank/DDBJ whole genome shotgun (WGS) entry which is preliminary data.</text>
</comment>
<dbReference type="GO" id="GO:0000460">
    <property type="term" value="P:maturation of 5.8S rRNA"/>
    <property type="evidence" value="ECO:0007669"/>
    <property type="project" value="TreeGrafter"/>
</dbReference>
<dbReference type="GO" id="GO:0030687">
    <property type="term" value="C:preribosome, large subunit precursor"/>
    <property type="evidence" value="ECO:0007669"/>
    <property type="project" value="TreeGrafter"/>
</dbReference>
<dbReference type="GO" id="GO:0090730">
    <property type="term" value="C:Las1 complex"/>
    <property type="evidence" value="ECO:0007669"/>
    <property type="project" value="InterPro"/>
</dbReference>
<organism evidence="1 2">
    <name type="scientific">Galdieria yellowstonensis</name>
    <dbReference type="NCBI Taxonomy" id="3028027"/>
    <lineage>
        <taxon>Eukaryota</taxon>
        <taxon>Rhodophyta</taxon>
        <taxon>Bangiophyceae</taxon>
        <taxon>Galdieriales</taxon>
        <taxon>Galdieriaceae</taxon>
        <taxon>Galdieria</taxon>
    </lineage>
</organism>
<evidence type="ECO:0000313" key="2">
    <source>
        <dbReference type="Proteomes" id="UP001300502"/>
    </source>
</evidence>
<protein>
    <submittedName>
        <fullName evidence="1">Uncharacterized protein</fullName>
    </submittedName>
</protein>
<proteinExistence type="predicted"/>
<keyword evidence="2" id="KW-1185">Reference proteome</keyword>
<sequence length="433" mass="50402">MLKASGAKLFPWKNWEEWYQVCSDLFSTEHHPTHVLRALSIVSNWRHKMAIPVAIDSAAQLVQLVREENQVVEPVYSLALACAIVRLVNGMVDNLQESSSFAVSVTGLASQLGLPTFVAEMRHDISHNALPCREALYFAANECLEWLKKHYFMAQWEQLGTRNNSDNIVSQLESYEGAIEEERKRFIAIQITKHVSDSSVDRVLIPALVNSCLIPKDYRWNASVQARVERWRDALRLFQQRWPFFVCRLYWYLFIKGFKVTDRMPNEKLVSLIFGWLKWIIVEATQWLSSAMEREWMSQWIAFSGRIYWEKMQSPCFVQVDHTSIKEWLDMATSKIECTSCCCGKSWWSLLLYDMETKGIELSWIEKWEEPPIPEKPCSWTKQEPLYCPIGSIVDGNNANALYRQTTKATEMKNAYDTSCYLSRDLLDRIAQF</sequence>
<dbReference type="GO" id="GO:0000470">
    <property type="term" value="P:maturation of LSU-rRNA"/>
    <property type="evidence" value="ECO:0007669"/>
    <property type="project" value="TreeGrafter"/>
</dbReference>
<dbReference type="GO" id="GO:0004519">
    <property type="term" value="F:endonuclease activity"/>
    <property type="evidence" value="ECO:0007669"/>
    <property type="project" value="InterPro"/>
</dbReference>
<dbReference type="PANTHER" id="PTHR15002:SF0">
    <property type="entry name" value="RIBOSOMAL BIOGENESIS PROTEIN LAS1L"/>
    <property type="match status" value="1"/>
</dbReference>
<dbReference type="Proteomes" id="UP001300502">
    <property type="component" value="Unassembled WGS sequence"/>
</dbReference>
<accession>A0AAV9IED6</accession>
<dbReference type="InterPro" id="IPR007174">
    <property type="entry name" value="Las1"/>
</dbReference>
<reference evidence="1 2" key="1">
    <citation type="submission" date="2022-07" db="EMBL/GenBank/DDBJ databases">
        <title>Genome-wide signatures of adaptation to extreme environments.</title>
        <authorList>
            <person name="Cho C.H."/>
            <person name="Yoon H.S."/>
        </authorList>
    </citation>
    <scope>NUCLEOTIDE SEQUENCE [LARGE SCALE GENOMIC DNA]</scope>
    <source>
        <strain evidence="1 2">108.79 E11</strain>
    </source>
</reference>
<evidence type="ECO:0000313" key="1">
    <source>
        <dbReference type="EMBL" id="KAK4525561.1"/>
    </source>
</evidence>
<dbReference type="Pfam" id="PF04031">
    <property type="entry name" value="Las1"/>
    <property type="match status" value="1"/>
</dbReference>
<name>A0AAV9IED6_9RHOD</name>
<dbReference type="PANTHER" id="PTHR15002">
    <property type="entry name" value="RIBOSOMAL BIOGENESIS PROTEIN LAS1L"/>
    <property type="match status" value="1"/>
</dbReference>
<gene>
    <name evidence="1" type="ORF">GAYE_SCF13G3469</name>
</gene>